<dbReference type="EMBL" id="JAVRJZ010000016">
    <property type="protein sequence ID" value="KAK2711679.1"/>
    <property type="molecule type" value="Genomic_DNA"/>
</dbReference>
<evidence type="ECO:0000259" key="3">
    <source>
        <dbReference type="PROSITE" id="PS51043"/>
    </source>
</evidence>
<name>A0AA88HJV7_ARTSF</name>
<dbReference type="InterPro" id="IPR058055">
    <property type="entry name" value="PA-PLA1"/>
</dbReference>
<gene>
    <name evidence="4" type="ORF">QYM36_012702</name>
</gene>
<dbReference type="Proteomes" id="UP001187531">
    <property type="component" value="Unassembled WGS sequence"/>
</dbReference>
<protein>
    <recommendedName>
        <fullName evidence="3">DDHD domain-containing protein</fullName>
    </recommendedName>
</protein>
<evidence type="ECO:0000256" key="1">
    <source>
        <dbReference type="ARBA" id="ARBA00038464"/>
    </source>
</evidence>
<dbReference type="InterPro" id="IPR004177">
    <property type="entry name" value="DDHD_dom"/>
</dbReference>
<keyword evidence="5" id="KW-1185">Reference proteome</keyword>
<dbReference type="SMART" id="SM01127">
    <property type="entry name" value="DDHD"/>
    <property type="match status" value="1"/>
</dbReference>
<dbReference type="SUPFAM" id="SSF53474">
    <property type="entry name" value="alpha/beta-Hydrolases"/>
    <property type="match status" value="1"/>
</dbReference>
<dbReference type="InterPro" id="IPR029058">
    <property type="entry name" value="AB_hydrolase_fold"/>
</dbReference>
<dbReference type="Pfam" id="PF23463">
    <property type="entry name" value="WWE_2"/>
    <property type="match status" value="1"/>
</dbReference>
<sequence length="682" mass="76899">MKTILNTRKRIGTLPNLYLSACPAEYVNKAKILDMSGQKRGRGGRASAQAPEEVEGEPEIKVGKPQNFLIQSLNTFTTEELPSVLILPQSQTSQSQQLEAPYVPVDHHWFYQKKHPILGEEIWHPFSKKDSILLEEEYKKVIKQKNTKTKVNVMGNRFVVQIVDRKCYPVYWSEEPYPVRRSGWLWKKRLESRFTPFDEAVSAKIEARYRFCCLTNQWPGHEKIGNGEVVSLNARDSFFLSSSTPQMAKWVPSHERTFVQRSIAKLHSYLPDDETEKIDHLVFIVHGIGSTLDFVETVNHSREISHDVLSKYFGHSNTSGHRNRVEFIPVKWRPAVHGDETGVDQLLKRITLDSCRFERDLVNNTILDVLFYMSPKYCQSIVSTVGSEMNRLYKLFIERNPGFVGKVTLVGHSLGSLILFDILSHQPGASTRTEDAVNAPEDNQLDDSIIDKIFKKLQLGGGVAEKAYLSGFLRRKNEAGHEVQASSVGYNLTSEGTEQPSIKYPTIEFKVASFFAMGSPIGVFVAVRGKETLGADFKFPSCPKMFNIFHPHDLIAFRVEPLIDPLMEFIPPVLMHRLNQETQTVSQSMAGLRQVVMNAWEIVMSALSNRVGGTEQGTENPIQLKPSPSSGFAELGGSNDPVYVDIPVWALNEGRRIDYVLPKGLLASCSETVSACYAHSEY</sequence>
<dbReference type="SUPFAM" id="SSF117839">
    <property type="entry name" value="WWE domain"/>
    <property type="match status" value="1"/>
</dbReference>
<feature type="domain" description="DDHD" evidence="3">
    <location>
        <begin position="507"/>
        <end position="682"/>
    </location>
</feature>
<dbReference type="PANTHER" id="PTHR23509:SF10">
    <property type="entry name" value="LD21067P"/>
    <property type="match status" value="1"/>
</dbReference>
<dbReference type="GO" id="GO:0046872">
    <property type="term" value="F:metal ion binding"/>
    <property type="evidence" value="ECO:0007669"/>
    <property type="project" value="InterPro"/>
</dbReference>
<dbReference type="AlphaFoldDB" id="A0AA88HJV7"/>
<dbReference type="PROSITE" id="PS51043">
    <property type="entry name" value="DDHD"/>
    <property type="match status" value="1"/>
</dbReference>
<dbReference type="GO" id="GO:0005737">
    <property type="term" value="C:cytoplasm"/>
    <property type="evidence" value="ECO:0007669"/>
    <property type="project" value="TreeGrafter"/>
</dbReference>
<evidence type="ECO:0000313" key="4">
    <source>
        <dbReference type="EMBL" id="KAK2711679.1"/>
    </source>
</evidence>
<dbReference type="Pfam" id="PF23464">
    <property type="entry name" value="WWE_3"/>
    <property type="match status" value="1"/>
</dbReference>
<reference evidence="4" key="1">
    <citation type="submission" date="2023-07" db="EMBL/GenBank/DDBJ databases">
        <title>Chromosome-level genome assembly of Artemia franciscana.</title>
        <authorList>
            <person name="Jo E."/>
        </authorList>
    </citation>
    <scope>NUCLEOTIDE SEQUENCE</scope>
    <source>
        <tissue evidence="4">Whole body</tissue>
    </source>
</reference>
<dbReference type="InterPro" id="IPR037197">
    <property type="entry name" value="WWE_dom_sf"/>
</dbReference>
<dbReference type="InterPro" id="IPR057826">
    <property type="entry name" value="WWE_C20G8.02"/>
</dbReference>
<feature type="non-terminal residue" evidence="4">
    <location>
        <position position="1"/>
    </location>
</feature>
<comment type="caution">
    <text evidence="4">The sequence shown here is derived from an EMBL/GenBank/DDBJ whole genome shotgun (WGS) entry which is preliminary data.</text>
</comment>
<evidence type="ECO:0000313" key="5">
    <source>
        <dbReference type="Proteomes" id="UP001187531"/>
    </source>
</evidence>
<proteinExistence type="inferred from homology"/>
<dbReference type="Pfam" id="PF02862">
    <property type="entry name" value="DDHD"/>
    <property type="match status" value="1"/>
</dbReference>
<dbReference type="InterPro" id="IPR057825">
    <property type="entry name" value="WWE_SEC23-DDH2"/>
</dbReference>
<evidence type="ECO:0000256" key="2">
    <source>
        <dbReference type="SAM" id="MobiDB-lite"/>
    </source>
</evidence>
<accession>A0AA88HJV7</accession>
<organism evidence="4 5">
    <name type="scientific">Artemia franciscana</name>
    <name type="common">Brine shrimp</name>
    <name type="synonym">Artemia sanfranciscana</name>
    <dbReference type="NCBI Taxonomy" id="6661"/>
    <lineage>
        <taxon>Eukaryota</taxon>
        <taxon>Metazoa</taxon>
        <taxon>Ecdysozoa</taxon>
        <taxon>Arthropoda</taxon>
        <taxon>Crustacea</taxon>
        <taxon>Branchiopoda</taxon>
        <taxon>Anostraca</taxon>
        <taxon>Artemiidae</taxon>
        <taxon>Artemia</taxon>
    </lineage>
</organism>
<dbReference type="PANTHER" id="PTHR23509">
    <property type="entry name" value="PA-PL1 PHOSPHOLIPASE FAMILY"/>
    <property type="match status" value="1"/>
</dbReference>
<feature type="region of interest" description="Disordered" evidence="2">
    <location>
        <begin position="37"/>
        <end position="58"/>
    </location>
</feature>
<dbReference type="GO" id="GO:0004620">
    <property type="term" value="F:phospholipase activity"/>
    <property type="evidence" value="ECO:0007669"/>
    <property type="project" value="TreeGrafter"/>
</dbReference>
<comment type="similarity">
    <text evidence="1">Belongs to the PA-PLA1 family.</text>
</comment>